<dbReference type="GO" id="GO:0005874">
    <property type="term" value="C:microtubule"/>
    <property type="evidence" value="ECO:0007669"/>
    <property type="project" value="UniProtKB-KW"/>
</dbReference>
<dbReference type="PANTHER" id="PTHR12688">
    <property type="entry name" value="DYNEIN LIGHT INTERMEDIATE CHAIN"/>
    <property type="match status" value="1"/>
</dbReference>
<evidence type="ECO:0000313" key="12">
    <source>
        <dbReference type="Proteomes" id="UP000233524"/>
    </source>
</evidence>
<evidence type="ECO:0000256" key="4">
    <source>
        <dbReference type="ARBA" id="ARBA00022701"/>
    </source>
</evidence>
<keyword evidence="5" id="KW-0547">Nucleotide-binding</keyword>
<name>A0A2N3NAV1_9PEZI</name>
<comment type="caution">
    <text evidence="11">The sequence shown here is derived from an EMBL/GenBank/DDBJ whole genome shotgun (WGS) entry which is preliminary data.</text>
</comment>
<feature type="region of interest" description="Disordered" evidence="10">
    <location>
        <begin position="334"/>
        <end position="365"/>
    </location>
</feature>
<dbReference type="STRING" id="41688.A0A2N3NAV1"/>
<evidence type="ECO:0000256" key="9">
    <source>
        <dbReference type="ARBA" id="ARBA00023212"/>
    </source>
</evidence>
<dbReference type="GO" id="GO:0000226">
    <property type="term" value="P:microtubule cytoskeleton organization"/>
    <property type="evidence" value="ECO:0007669"/>
    <property type="project" value="TreeGrafter"/>
</dbReference>
<evidence type="ECO:0000256" key="5">
    <source>
        <dbReference type="ARBA" id="ARBA00022741"/>
    </source>
</evidence>
<evidence type="ECO:0000256" key="10">
    <source>
        <dbReference type="SAM" id="MobiDB-lite"/>
    </source>
</evidence>
<evidence type="ECO:0000256" key="7">
    <source>
        <dbReference type="ARBA" id="ARBA00023017"/>
    </source>
</evidence>
<keyword evidence="6" id="KW-0067">ATP-binding</keyword>
<dbReference type="OrthoDB" id="27603at2759"/>
<protein>
    <recommendedName>
        <fullName evidence="13">Dynein light intermediate chain</fullName>
    </recommendedName>
</protein>
<keyword evidence="7" id="KW-0243">Dynein</keyword>
<keyword evidence="4" id="KW-0493">Microtubule</keyword>
<keyword evidence="12" id="KW-1185">Reference proteome</keyword>
<evidence type="ECO:0000256" key="1">
    <source>
        <dbReference type="ARBA" id="ARBA00004245"/>
    </source>
</evidence>
<evidence type="ECO:0000256" key="8">
    <source>
        <dbReference type="ARBA" id="ARBA00023175"/>
    </source>
</evidence>
<dbReference type="GO" id="GO:0045504">
    <property type="term" value="F:dynein heavy chain binding"/>
    <property type="evidence" value="ECO:0007669"/>
    <property type="project" value="TreeGrafter"/>
</dbReference>
<comment type="subcellular location">
    <subcellularLocation>
        <location evidence="1">Cytoplasm</location>
        <location evidence="1">Cytoskeleton</location>
    </subcellularLocation>
</comment>
<reference evidence="11 12" key="1">
    <citation type="journal article" date="2017" name="G3 (Bethesda)">
        <title>First Draft Genome Sequence of the Pathogenic Fungus Lomentospora prolificans (Formerly Scedosporium prolificans).</title>
        <authorList>
            <person name="Luo R."/>
            <person name="Zimin A."/>
            <person name="Workman R."/>
            <person name="Fan Y."/>
            <person name="Pertea G."/>
            <person name="Grossman N."/>
            <person name="Wear M.P."/>
            <person name="Jia B."/>
            <person name="Miller H."/>
            <person name="Casadevall A."/>
            <person name="Timp W."/>
            <person name="Zhang S.X."/>
            <person name="Salzberg S.L."/>
        </authorList>
    </citation>
    <scope>NUCLEOTIDE SEQUENCE [LARGE SCALE GENOMIC DNA]</scope>
    <source>
        <strain evidence="11 12">JHH-5317</strain>
    </source>
</reference>
<keyword evidence="8" id="KW-0505">Motor protein</keyword>
<sequence length="551" mass="60687">MTAAANRISTYTSTSAQSDGRNGEQKKDLWTSMLDSVASGKRLPEKNILVFGGSPESQREFLDSLSNGDQRRLIDRQRAPPIANNFALGYTYYDVLDTEQEDTLARISLYLLSTPSPSFTSLIKPLLTPETIPNTLIVVLLDWAHPHLWLRQLREWILMLRDILQSLDSHCVDALQDVMVSWRDRGRGGGSINFDGTGVASDGDAALPLGPSEWDDGLGLPLCVVCQNADRMELLEKSQGWKEADFDQILQYLRTILLRHGASLIYTTPHLPSPLQSLIHASLGVTSLIKREPLKHNVIDRDKILVPPNWDSWGKIRVLREGFDVETVSNGWSEDIHQDWPPPTPTYANGAFSPTGGDPFTADEPDRVQQSLQGQELSALAHYEDWVPDASAGGLQLAGPEPADPSKLEVVSEDPQRFLADQGKLLDMMKARTEEMEKDKSGGSNTPTRTVRKPTEDLDLLKAGMAGSIVSDHIGPVQFNMGGIQVDADDMVQRLKDRQEYSSTPDPTTPPADSVPPSIDNTAGLEAFFYNLTKRKPGASVAGSPARDRES</sequence>
<dbReference type="InParanoid" id="A0A2N3NAV1"/>
<dbReference type="PANTHER" id="PTHR12688:SF0">
    <property type="entry name" value="DYNEIN LIGHT INTERMEDIATE CHAIN"/>
    <property type="match status" value="1"/>
</dbReference>
<keyword evidence="3" id="KW-0963">Cytoplasm</keyword>
<dbReference type="InterPro" id="IPR022780">
    <property type="entry name" value="Dynein_light_int_chain"/>
</dbReference>
<proteinExistence type="predicted"/>
<dbReference type="VEuPathDB" id="FungiDB:jhhlp_004180"/>
<feature type="region of interest" description="Disordered" evidence="10">
    <location>
        <begin position="499"/>
        <end position="521"/>
    </location>
</feature>
<evidence type="ECO:0000256" key="2">
    <source>
        <dbReference type="ARBA" id="ARBA00022448"/>
    </source>
</evidence>
<keyword evidence="2" id="KW-0813">Transport</keyword>
<dbReference type="GO" id="GO:0005868">
    <property type="term" value="C:cytoplasmic dynein complex"/>
    <property type="evidence" value="ECO:0007669"/>
    <property type="project" value="InterPro"/>
</dbReference>
<dbReference type="Proteomes" id="UP000233524">
    <property type="component" value="Unassembled WGS sequence"/>
</dbReference>
<keyword evidence="9" id="KW-0206">Cytoskeleton</keyword>
<feature type="region of interest" description="Disordered" evidence="10">
    <location>
        <begin position="1"/>
        <end position="27"/>
    </location>
</feature>
<dbReference type="EMBL" id="NLAX01000010">
    <property type="protein sequence ID" value="PKS09563.1"/>
    <property type="molecule type" value="Genomic_DNA"/>
</dbReference>
<dbReference type="GO" id="GO:0007018">
    <property type="term" value="P:microtubule-based movement"/>
    <property type="evidence" value="ECO:0007669"/>
    <property type="project" value="InterPro"/>
</dbReference>
<evidence type="ECO:0008006" key="13">
    <source>
        <dbReference type="Google" id="ProtNLM"/>
    </source>
</evidence>
<accession>A0A2N3NAV1</accession>
<dbReference type="InterPro" id="IPR008467">
    <property type="entry name" value="Dynein1_light_intermed_chain"/>
</dbReference>
<dbReference type="AlphaFoldDB" id="A0A2N3NAV1"/>
<organism evidence="11 12">
    <name type="scientific">Lomentospora prolificans</name>
    <dbReference type="NCBI Taxonomy" id="41688"/>
    <lineage>
        <taxon>Eukaryota</taxon>
        <taxon>Fungi</taxon>
        <taxon>Dikarya</taxon>
        <taxon>Ascomycota</taxon>
        <taxon>Pezizomycotina</taxon>
        <taxon>Sordariomycetes</taxon>
        <taxon>Hypocreomycetidae</taxon>
        <taxon>Microascales</taxon>
        <taxon>Microascaceae</taxon>
        <taxon>Lomentospora</taxon>
    </lineage>
</organism>
<feature type="compositionally biased region" description="Polar residues" evidence="10">
    <location>
        <begin position="7"/>
        <end position="20"/>
    </location>
</feature>
<dbReference type="Pfam" id="PF05783">
    <property type="entry name" value="DLIC"/>
    <property type="match status" value="1"/>
</dbReference>
<evidence type="ECO:0000256" key="3">
    <source>
        <dbReference type="ARBA" id="ARBA00022490"/>
    </source>
</evidence>
<evidence type="ECO:0000313" key="11">
    <source>
        <dbReference type="EMBL" id="PKS09563.1"/>
    </source>
</evidence>
<gene>
    <name evidence="11" type="ORF">jhhlp_004180</name>
</gene>
<evidence type="ECO:0000256" key="6">
    <source>
        <dbReference type="ARBA" id="ARBA00022840"/>
    </source>
</evidence>
<dbReference type="GO" id="GO:0005524">
    <property type="term" value="F:ATP binding"/>
    <property type="evidence" value="ECO:0007669"/>
    <property type="project" value="UniProtKB-KW"/>
</dbReference>
<dbReference type="GO" id="GO:0035974">
    <property type="term" value="C:meiotic spindle pole body"/>
    <property type="evidence" value="ECO:0007669"/>
    <property type="project" value="TreeGrafter"/>
</dbReference>